<keyword evidence="4 5" id="KW-0732">Signal</keyword>
<evidence type="ECO:0000256" key="1">
    <source>
        <dbReference type="ARBA" id="ARBA00004196"/>
    </source>
</evidence>
<feature type="chain" id="PRO_5046785167" evidence="5">
    <location>
        <begin position="29"/>
        <end position="439"/>
    </location>
</feature>
<dbReference type="Proteomes" id="UP001185069">
    <property type="component" value="Unassembled WGS sequence"/>
</dbReference>
<sequence>MFRRSRLSLIAGLSIAALGLTACGGGGAGPGADGGPVKISFWHSASGAAGDSLNQQIAAFNEAQSGKIQVEAIYQGTYESSMAKLANAVQSGATPALMQASDIFTGYMIDSKLTVPAQDLAAKEGSYDFEDLAPAVKNYYTVDGQVRSMPYQISQPVLVLNLDVLAKAGLTPEDVPTDLSGLLSTASKIKRDSGIAGMSFFVNTWWNEQFTASYGLNYCTPDNGVQGQDATAFKYTDPKQVETWTTLQDLVREGTMVNTGSDATASVGAFTSGAAAMSLVSSGAIGNIVKTGVNFAVKPFPVSAADGGVVPGGNSLWVIGKDRSSAEQKAAWELSRYLGSTEVQTKNFVDSGYLPTTLSAAKAVASPTPQQQALLDQLANSKPTTATAGCHSGALGEARQALQPVLESMLGGGDVRAIFAEQESKAKDIISRYQQRAGK</sequence>
<comment type="similarity">
    <text evidence="2">Belongs to the bacterial solute-binding protein 1 family.</text>
</comment>
<evidence type="ECO:0000313" key="6">
    <source>
        <dbReference type="EMBL" id="MDR6269114.1"/>
    </source>
</evidence>
<dbReference type="Gene3D" id="3.40.190.10">
    <property type="entry name" value="Periplasmic binding protein-like II"/>
    <property type="match status" value="2"/>
</dbReference>
<dbReference type="InterPro" id="IPR050490">
    <property type="entry name" value="Bact_solute-bd_prot1"/>
</dbReference>
<feature type="signal peptide" evidence="5">
    <location>
        <begin position="1"/>
        <end position="28"/>
    </location>
</feature>
<dbReference type="SUPFAM" id="SSF53850">
    <property type="entry name" value="Periplasmic binding protein-like II"/>
    <property type="match status" value="1"/>
</dbReference>
<keyword evidence="7" id="KW-1185">Reference proteome</keyword>
<comment type="subcellular location">
    <subcellularLocation>
        <location evidence="1">Cell envelope</location>
    </subcellularLocation>
</comment>
<keyword evidence="3" id="KW-0813">Transport</keyword>
<reference evidence="6 7" key="1">
    <citation type="submission" date="2023-07" db="EMBL/GenBank/DDBJ databases">
        <title>Sequencing the genomes of 1000 actinobacteria strains.</title>
        <authorList>
            <person name="Klenk H.-P."/>
        </authorList>
    </citation>
    <scope>NUCLEOTIDE SEQUENCE [LARGE SCALE GENOMIC DNA]</scope>
    <source>
        <strain evidence="6 7">DSM 14555</strain>
    </source>
</reference>
<dbReference type="CDD" id="cd14748">
    <property type="entry name" value="PBP2_UgpB"/>
    <property type="match status" value="1"/>
</dbReference>
<protein>
    <submittedName>
        <fullName evidence="6">Sn-glycerol 3-phosphate transport system substrate-binding protein</fullName>
    </submittedName>
</protein>
<dbReference type="PANTHER" id="PTHR43649:SF31">
    <property type="entry name" value="SN-GLYCEROL-3-PHOSPHATE-BINDING PERIPLASMIC PROTEIN UGPB"/>
    <property type="match status" value="1"/>
</dbReference>
<gene>
    <name evidence="6" type="ORF">JOE69_001352</name>
</gene>
<dbReference type="PROSITE" id="PS51257">
    <property type="entry name" value="PROKAR_LIPOPROTEIN"/>
    <property type="match status" value="1"/>
</dbReference>
<dbReference type="EMBL" id="JAVDQF010000001">
    <property type="protein sequence ID" value="MDR6269114.1"/>
    <property type="molecule type" value="Genomic_DNA"/>
</dbReference>
<organism evidence="6 7">
    <name type="scientific">Arthrobacter russicus</name>
    <dbReference type="NCBI Taxonomy" id="172040"/>
    <lineage>
        <taxon>Bacteria</taxon>
        <taxon>Bacillati</taxon>
        <taxon>Actinomycetota</taxon>
        <taxon>Actinomycetes</taxon>
        <taxon>Micrococcales</taxon>
        <taxon>Micrococcaceae</taxon>
        <taxon>Arthrobacter</taxon>
    </lineage>
</organism>
<evidence type="ECO:0000256" key="2">
    <source>
        <dbReference type="ARBA" id="ARBA00008520"/>
    </source>
</evidence>
<accession>A0ABU1JAF4</accession>
<dbReference type="RefSeq" id="WP_309797172.1">
    <property type="nucleotide sequence ID" value="NZ_BAAAHY010000001.1"/>
</dbReference>
<evidence type="ECO:0000256" key="5">
    <source>
        <dbReference type="SAM" id="SignalP"/>
    </source>
</evidence>
<proteinExistence type="inferred from homology"/>
<dbReference type="InterPro" id="IPR006059">
    <property type="entry name" value="SBP"/>
</dbReference>
<dbReference type="PANTHER" id="PTHR43649">
    <property type="entry name" value="ARABINOSE-BINDING PROTEIN-RELATED"/>
    <property type="match status" value="1"/>
</dbReference>
<name>A0ABU1JAF4_9MICC</name>
<comment type="caution">
    <text evidence="6">The sequence shown here is derived from an EMBL/GenBank/DDBJ whole genome shotgun (WGS) entry which is preliminary data.</text>
</comment>
<evidence type="ECO:0000256" key="3">
    <source>
        <dbReference type="ARBA" id="ARBA00022448"/>
    </source>
</evidence>
<dbReference type="Pfam" id="PF13416">
    <property type="entry name" value="SBP_bac_8"/>
    <property type="match status" value="1"/>
</dbReference>
<evidence type="ECO:0000313" key="7">
    <source>
        <dbReference type="Proteomes" id="UP001185069"/>
    </source>
</evidence>
<evidence type="ECO:0000256" key="4">
    <source>
        <dbReference type="ARBA" id="ARBA00022729"/>
    </source>
</evidence>